<keyword evidence="1" id="KW-0732">Signal</keyword>
<gene>
    <name evidence="2" type="ORF">SAMN05421688_1245</name>
</gene>
<dbReference type="STRING" id="871651.SAMN05421688_1245"/>
<dbReference type="AlphaFoldDB" id="A0A1I0WCX3"/>
<feature type="signal peptide" evidence="1">
    <location>
        <begin position="1"/>
        <end position="20"/>
    </location>
</feature>
<evidence type="ECO:0000313" key="2">
    <source>
        <dbReference type="EMBL" id="SFA86098.1"/>
    </source>
</evidence>
<dbReference type="EMBL" id="FOJU01000002">
    <property type="protein sequence ID" value="SFA86098.1"/>
    <property type="molecule type" value="Genomic_DNA"/>
</dbReference>
<evidence type="ECO:0008006" key="4">
    <source>
        <dbReference type="Google" id="ProtNLM"/>
    </source>
</evidence>
<feature type="chain" id="PRO_5011503719" description="Excalibur calcium-binding domain-containing protein" evidence="1">
    <location>
        <begin position="21"/>
        <end position="193"/>
    </location>
</feature>
<reference evidence="2 3" key="1">
    <citation type="submission" date="2016-10" db="EMBL/GenBank/DDBJ databases">
        <authorList>
            <person name="de Groot N.N."/>
        </authorList>
    </citation>
    <scope>NUCLEOTIDE SEQUENCE [LARGE SCALE GENOMIC DNA]</scope>
    <source>
        <strain evidence="2 3">DSM 29316</strain>
    </source>
</reference>
<proteinExistence type="predicted"/>
<accession>A0A1I0WCX3</accession>
<name>A0A1I0WCX3_9RHOB</name>
<evidence type="ECO:0000313" key="3">
    <source>
        <dbReference type="Proteomes" id="UP000198796"/>
    </source>
</evidence>
<dbReference type="Proteomes" id="UP000198796">
    <property type="component" value="Unassembled WGS sequence"/>
</dbReference>
<protein>
    <recommendedName>
        <fullName evidence="4">Excalibur calcium-binding domain-containing protein</fullName>
    </recommendedName>
</protein>
<organism evidence="2 3">
    <name type="scientific">Poseidonocella pacifica</name>
    <dbReference type="NCBI Taxonomy" id="871651"/>
    <lineage>
        <taxon>Bacteria</taxon>
        <taxon>Pseudomonadati</taxon>
        <taxon>Pseudomonadota</taxon>
        <taxon>Alphaproteobacteria</taxon>
        <taxon>Rhodobacterales</taxon>
        <taxon>Roseobacteraceae</taxon>
        <taxon>Poseidonocella</taxon>
    </lineage>
</organism>
<keyword evidence="3" id="KW-1185">Reference proteome</keyword>
<sequence length="193" mass="20447">MIHMPLTRFLSGCALLGVMAGCAPTIPDSGNPVIYQTSPQREAALAGEDFDTAAPQAGAEAVGASGISAENDFERVGELRTIESDAQRMERLRQQYQVVQPTAVPSRTNSGPNIVQYAVSTRHAPGTPIYSRLNLRTAAAHQRKCASYASADQAQLAFLSAGGPDRDKLGLDPDGDGFACDWDPSPFRRAVGG</sequence>
<evidence type="ECO:0000256" key="1">
    <source>
        <dbReference type="SAM" id="SignalP"/>
    </source>
</evidence>